<feature type="non-terminal residue" evidence="2">
    <location>
        <position position="1"/>
    </location>
</feature>
<dbReference type="Pfam" id="PF01073">
    <property type="entry name" value="3Beta_HSD"/>
    <property type="match status" value="2"/>
</dbReference>
<protein>
    <recommendedName>
        <fullName evidence="1">3-beta hydroxysteroid dehydrogenase/isomerase domain-containing protein</fullName>
    </recommendedName>
</protein>
<keyword evidence="3" id="KW-1185">Reference proteome</keyword>
<dbReference type="SUPFAM" id="SSF51735">
    <property type="entry name" value="NAD(P)-binding Rossmann-fold domains"/>
    <property type="match status" value="1"/>
</dbReference>
<dbReference type="InterPro" id="IPR002225">
    <property type="entry name" value="3Beta_OHSteriod_DH/Estase"/>
</dbReference>
<organism evidence="2 3">
    <name type="scientific">Malus domestica</name>
    <name type="common">Apple</name>
    <name type="synonym">Pyrus malus</name>
    <dbReference type="NCBI Taxonomy" id="3750"/>
    <lineage>
        <taxon>Eukaryota</taxon>
        <taxon>Viridiplantae</taxon>
        <taxon>Streptophyta</taxon>
        <taxon>Embryophyta</taxon>
        <taxon>Tracheophyta</taxon>
        <taxon>Spermatophyta</taxon>
        <taxon>Magnoliopsida</taxon>
        <taxon>eudicotyledons</taxon>
        <taxon>Gunneridae</taxon>
        <taxon>Pentapetalae</taxon>
        <taxon>rosids</taxon>
        <taxon>fabids</taxon>
        <taxon>Rosales</taxon>
        <taxon>Rosaceae</taxon>
        <taxon>Amygdaloideae</taxon>
        <taxon>Maleae</taxon>
        <taxon>Malus</taxon>
    </lineage>
</organism>
<evidence type="ECO:0000313" key="3">
    <source>
        <dbReference type="Proteomes" id="UP000290289"/>
    </source>
</evidence>
<reference evidence="2 3" key="1">
    <citation type="submission" date="2018-10" db="EMBL/GenBank/DDBJ databases">
        <title>A high-quality apple genome assembly.</title>
        <authorList>
            <person name="Hu J."/>
        </authorList>
    </citation>
    <scope>NUCLEOTIDE SEQUENCE [LARGE SCALE GENOMIC DNA]</scope>
    <source>
        <strain evidence="3">cv. HFTH1</strain>
        <tissue evidence="2">Young leaf</tissue>
    </source>
</reference>
<dbReference type="EMBL" id="RDQH01000339">
    <property type="protein sequence ID" value="RXH78841.1"/>
    <property type="molecule type" value="Genomic_DNA"/>
</dbReference>
<dbReference type="AlphaFoldDB" id="A0A498IB88"/>
<evidence type="ECO:0000313" key="2">
    <source>
        <dbReference type="EMBL" id="RXH78841.1"/>
    </source>
</evidence>
<dbReference type="Proteomes" id="UP000290289">
    <property type="component" value="Chromosome 13"/>
</dbReference>
<name>A0A498IB88_MALDO</name>
<accession>A0A498IB88</accession>
<proteinExistence type="predicted"/>
<dbReference type="GO" id="GO:0006694">
    <property type="term" value="P:steroid biosynthetic process"/>
    <property type="evidence" value="ECO:0007669"/>
    <property type="project" value="InterPro"/>
</dbReference>
<dbReference type="STRING" id="3750.A0A498IB88"/>
<dbReference type="GO" id="GO:0016616">
    <property type="term" value="F:oxidoreductase activity, acting on the CH-OH group of donors, NAD or NADP as acceptor"/>
    <property type="evidence" value="ECO:0007669"/>
    <property type="project" value="InterPro"/>
</dbReference>
<gene>
    <name evidence="2" type="ORF">DVH24_002359</name>
</gene>
<evidence type="ECO:0000259" key="1">
    <source>
        <dbReference type="Pfam" id="PF01073"/>
    </source>
</evidence>
<feature type="domain" description="3-beta hydroxysteroid dehydrogenase/isomerase" evidence="1">
    <location>
        <begin position="30"/>
        <end position="101"/>
    </location>
</feature>
<sequence length="227" mass="25092">DSALTIFSHQHTLISAPNTPTLSPKPRTCVVLGGRGFLGRLLVLRLLNLGKWIVRVADSTQSLHLDPSERDPLLSQALSSGRASLHGIDVRNTSQIITVIRYKDFRENAKLNEEKLIRGGKYKAIEGSSVVFCLDGADLPKDDFYQCYMIVVQGKSLLMKKQIRFCAMRVLEEEMVTFISISCIGAKNVISACRACKVRQLIYNSSAGVVFDASKDILNGEESLAYP</sequence>
<dbReference type="InterPro" id="IPR036291">
    <property type="entry name" value="NAD(P)-bd_dom_sf"/>
</dbReference>
<dbReference type="Gene3D" id="3.40.50.720">
    <property type="entry name" value="NAD(P)-binding Rossmann-like Domain"/>
    <property type="match status" value="1"/>
</dbReference>
<feature type="domain" description="3-beta hydroxysteroid dehydrogenase/isomerase" evidence="1">
    <location>
        <begin position="178"/>
        <end position="226"/>
    </location>
</feature>
<comment type="caution">
    <text evidence="2">The sequence shown here is derived from an EMBL/GenBank/DDBJ whole genome shotgun (WGS) entry which is preliminary data.</text>
</comment>